<keyword evidence="2" id="KW-0805">Transcription regulation</keyword>
<dbReference type="PANTHER" id="PTHR31845">
    <property type="entry name" value="FINGER DOMAIN PROTEIN, PUTATIVE-RELATED"/>
    <property type="match status" value="1"/>
</dbReference>
<evidence type="ECO:0000256" key="2">
    <source>
        <dbReference type="ARBA" id="ARBA00023015"/>
    </source>
</evidence>
<dbReference type="CDD" id="cd00067">
    <property type="entry name" value="GAL4"/>
    <property type="match status" value="1"/>
</dbReference>
<reference evidence="9" key="1">
    <citation type="journal article" date="2021" name="BMC Genomics">
        <title>Chromosome-level genome assembly and manually-curated proteome of model necrotroph Parastagonospora nodorum Sn15 reveals a genome-wide trove of candidate effector homologs, and redundancy of virulence-related functions within an accessory chromosome.</title>
        <authorList>
            <person name="Bertazzoni S."/>
            <person name="Jones D.A.B."/>
            <person name="Phan H.T."/>
            <person name="Tan K.-C."/>
            <person name="Hane J.K."/>
        </authorList>
    </citation>
    <scope>NUCLEOTIDE SEQUENCE [LARGE SCALE GENOMIC DNA]</scope>
    <source>
        <strain evidence="9">SN15 / ATCC MYA-4574 / FGSC 10173)</strain>
    </source>
</reference>
<dbReference type="GO" id="GO:0005634">
    <property type="term" value="C:nucleus"/>
    <property type="evidence" value="ECO:0007669"/>
    <property type="project" value="UniProtKB-SubCell"/>
</dbReference>
<evidence type="ECO:0000256" key="6">
    <source>
        <dbReference type="SAM" id="MobiDB-lite"/>
    </source>
</evidence>
<accession>A0A7U2F0U0</accession>
<dbReference type="VEuPathDB" id="FungiDB:JI435_015830"/>
<sequence>MVPSEAKKRKACDACTKAKAKCSPSDSQANVCQRCERLGKECAYGASLRKRGPRTRSRMNQLEQRVETLMGMLSASGADPELLNQARAAAPTDPASNSPDSDTSPLLEDTPGASSSEAFADTFNTNSAGLVDEENKFTAYDPVDAGILQGSEATELLDEFRRDYTDCFPFVVVDPALDVDTLRQEQPFLFLSIMSIMAYRTPSIQRALGEAFRRQIGTRIVGSSHKGLEMLQGLLLYSAYYHYYYRPRQQQLVLMTQMCVALAQELRLSVKAKSRGFSDAPSVLTNAENRAMLGTFYIAAAFAQAWRKRTTVPYTRALARACQDFSQRPEFDSDLLITPLVQSSELMCRINDCFSYDEIEDSDINGDTLLKLSTNNFSAEIQRLRDAIPESIRGNNTVRLGFDMLNVMVYECSIHSTLWRNSPSDRSSTMTHARIIMLQRSLLASQNFARSLLATPTSSLNGLNCTTWGGWFYSTVLVLKIIVLQRFGETDSARVNSVPHTVGDLLPQDHGGSTTRRISSMTSSLELSTLKENITSLEEWELVTLLESFIQKVEAAATQYVEEDRPVTQKPYFMKVATLQTALLDEIKKMACFRPDDVHIQQPEYDIPTSGYSGGVSQGYEHQQTLSGQFQDPGSMDPDAAFGFGNPNNMATFGFQQGQQPPVDDWLWNMVLNDVNMFTM</sequence>
<dbReference type="InterPro" id="IPR051089">
    <property type="entry name" value="prtT"/>
</dbReference>
<dbReference type="GO" id="GO:0008270">
    <property type="term" value="F:zinc ion binding"/>
    <property type="evidence" value="ECO:0007669"/>
    <property type="project" value="InterPro"/>
</dbReference>
<feature type="domain" description="Zn(2)-C6 fungal-type" evidence="7">
    <location>
        <begin position="11"/>
        <end position="44"/>
    </location>
</feature>
<keyword evidence="3" id="KW-0238">DNA-binding</keyword>
<dbReference type="Gene3D" id="4.10.240.10">
    <property type="entry name" value="Zn(2)-C6 fungal-type DNA-binding domain"/>
    <property type="match status" value="1"/>
</dbReference>
<dbReference type="Pfam" id="PF00172">
    <property type="entry name" value="Zn_clus"/>
    <property type="match status" value="1"/>
</dbReference>
<organism evidence="8 9">
    <name type="scientific">Phaeosphaeria nodorum (strain SN15 / ATCC MYA-4574 / FGSC 10173)</name>
    <name type="common">Glume blotch fungus</name>
    <name type="synonym">Parastagonospora nodorum</name>
    <dbReference type="NCBI Taxonomy" id="321614"/>
    <lineage>
        <taxon>Eukaryota</taxon>
        <taxon>Fungi</taxon>
        <taxon>Dikarya</taxon>
        <taxon>Ascomycota</taxon>
        <taxon>Pezizomycotina</taxon>
        <taxon>Dothideomycetes</taxon>
        <taxon>Pleosporomycetidae</taxon>
        <taxon>Pleosporales</taxon>
        <taxon>Pleosporineae</taxon>
        <taxon>Phaeosphaeriaceae</taxon>
        <taxon>Parastagonospora</taxon>
    </lineage>
</organism>
<dbReference type="PANTHER" id="PTHR31845:SF10">
    <property type="entry name" value="ZN(II)2CYS6 TRANSCRIPTION FACTOR (EUROFUNG)"/>
    <property type="match status" value="1"/>
</dbReference>
<keyword evidence="9" id="KW-1185">Reference proteome</keyword>
<feature type="region of interest" description="Disordered" evidence="6">
    <location>
        <begin position="88"/>
        <end position="119"/>
    </location>
</feature>
<dbReference type="AlphaFoldDB" id="A0A7U2F0U0"/>
<evidence type="ECO:0000259" key="7">
    <source>
        <dbReference type="PROSITE" id="PS50048"/>
    </source>
</evidence>
<protein>
    <recommendedName>
        <fullName evidence="7">Zn(2)-C6 fungal-type domain-containing protein</fullName>
    </recommendedName>
</protein>
<keyword evidence="4" id="KW-0804">Transcription</keyword>
<evidence type="ECO:0000313" key="9">
    <source>
        <dbReference type="Proteomes" id="UP000663193"/>
    </source>
</evidence>
<proteinExistence type="predicted"/>
<dbReference type="GO" id="GO:0003677">
    <property type="term" value="F:DNA binding"/>
    <property type="evidence" value="ECO:0007669"/>
    <property type="project" value="UniProtKB-KW"/>
</dbReference>
<evidence type="ECO:0000256" key="5">
    <source>
        <dbReference type="ARBA" id="ARBA00023242"/>
    </source>
</evidence>
<dbReference type="SMART" id="SM00066">
    <property type="entry name" value="GAL4"/>
    <property type="match status" value="1"/>
</dbReference>
<evidence type="ECO:0000256" key="3">
    <source>
        <dbReference type="ARBA" id="ARBA00023125"/>
    </source>
</evidence>
<dbReference type="OrthoDB" id="5226580at2759"/>
<gene>
    <name evidence="8" type="ORF">JI435_015830</name>
</gene>
<evidence type="ECO:0000313" key="8">
    <source>
        <dbReference type="EMBL" id="QRC96684.1"/>
    </source>
</evidence>
<evidence type="ECO:0000256" key="1">
    <source>
        <dbReference type="ARBA" id="ARBA00004123"/>
    </source>
</evidence>
<dbReference type="Proteomes" id="UP000663193">
    <property type="component" value="Chromosome 6"/>
</dbReference>
<name>A0A7U2F0U0_PHANO</name>
<dbReference type="PROSITE" id="PS50048">
    <property type="entry name" value="ZN2_CY6_FUNGAL_2"/>
    <property type="match status" value="1"/>
</dbReference>
<evidence type="ECO:0000256" key="4">
    <source>
        <dbReference type="ARBA" id="ARBA00023163"/>
    </source>
</evidence>
<dbReference type="InterPro" id="IPR001138">
    <property type="entry name" value="Zn2Cys6_DnaBD"/>
</dbReference>
<keyword evidence="5" id="KW-0539">Nucleus</keyword>
<feature type="compositionally biased region" description="Polar residues" evidence="6">
    <location>
        <begin position="94"/>
        <end position="104"/>
    </location>
</feature>
<dbReference type="GO" id="GO:0000981">
    <property type="term" value="F:DNA-binding transcription factor activity, RNA polymerase II-specific"/>
    <property type="evidence" value="ECO:0007669"/>
    <property type="project" value="InterPro"/>
</dbReference>
<dbReference type="EMBL" id="CP069028">
    <property type="protein sequence ID" value="QRC96684.1"/>
    <property type="molecule type" value="Genomic_DNA"/>
</dbReference>
<comment type="subcellular location">
    <subcellularLocation>
        <location evidence="1">Nucleus</location>
    </subcellularLocation>
</comment>
<dbReference type="InterPro" id="IPR036864">
    <property type="entry name" value="Zn2-C6_fun-type_DNA-bd_sf"/>
</dbReference>
<dbReference type="SUPFAM" id="SSF57701">
    <property type="entry name" value="Zn2/Cys6 DNA-binding domain"/>
    <property type="match status" value="1"/>
</dbReference>
<dbReference type="PROSITE" id="PS00463">
    <property type="entry name" value="ZN2_CY6_FUNGAL_1"/>
    <property type="match status" value="1"/>
</dbReference>